<dbReference type="Gene3D" id="3.30.70.270">
    <property type="match status" value="1"/>
</dbReference>
<keyword evidence="5 15" id="KW-0808">Transferase</keyword>
<evidence type="ECO:0000256" key="10">
    <source>
        <dbReference type="ARBA" id="ARBA00022842"/>
    </source>
</evidence>
<dbReference type="EC" id="2.7.7.7" evidence="15"/>
<feature type="active site" evidence="15">
    <location>
        <position position="114"/>
    </location>
</feature>
<keyword evidence="7 15" id="KW-0235">DNA replication</keyword>
<comment type="caution">
    <text evidence="17">The sequence shown here is derived from an EMBL/GenBank/DDBJ whole genome shotgun (WGS) entry which is preliminary data.</text>
</comment>
<dbReference type="InterPro" id="IPR053848">
    <property type="entry name" value="IMS_HHH_1"/>
</dbReference>
<keyword evidence="11 15" id="KW-0239">DNA-directed DNA polymerase</keyword>
<dbReference type="Proteomes" id="UP000838100">
    <property type="component" value="Unassembled WGS sequence"/>
</dbReference>
<gene>
    <name evidence="15 17" type="primary">dinB</name>
    <name evidence="17" type="ORF">SIN8267_02710</name>
</gene>
<evidence type="ECO:0000256" key="5">
    <source>
        <dbReference type="ARBA" id="ARBA00022679"/>
    </source>
</evidence>
<evidence type="ECO:0000256" key="9">
    <source>
        <dbReference type="ARBA" id="ARBA00022763"/>
    </source>
</evidence>
<feature type="domain" description="UmuC" evidence="16">
    <location>
        <begin position="15"/>
        <end position="195"/>
    </location>
</feature>
<dbReference type="SUPFAM" id="SSF100879">
    <property type="entry name" value="Lesion bypass DNA polymerase (Y-family), little finger domain"/>
    <property type="match status" value="1"/>
</dbReference>
<accession>A0ABM9AHR2</accession>
<dbReference type="PANTHER" id="PTHR11076">
    <property type="entry name" value="DNA REPAIR POLYMERASE UMUC / TRANSFERASE FAMILY MEMBER"/>
    <property type="match status" value="1"/>
</dbReference>
<dbReference type="GO" id="GO:0003887">
    <property type="term" value="F:DNA-directed DNA polymerase activity"/>
    <property type="evidence" value="ECO:0007669"/>
    <property type="project" value="UniProtKB-EC"/>
</dbReference>
<dbReference type="SUPFAM" id="SSF56672">
    <property type="entry name" value="DNA/RNA polymerases"/>
    <property type="match status" value="1"/>
</dbReference>
<reference evidence="17" key="1">
    <citation type="submission" date="2021-12" db="EMBL/GenBank/DDBJ databases">
        <authorList>
            <person name="Rodrigo-Torres L."/>
            <person name="Arahal R. D."/>
            <person name="Lucena T."/>
        </authorList>
    </citation>
    <scope>NUCLEOTIDE SEQUENCE</scope>
    <source>
        <strain evidence="17">CECT 8267</strain>
    </source>
</reference>
<evidence type="ECO:0000256" key="12">
    <source>
        <dbReference type="ARBA" id="ARBA00023125"/>
    </source>
</evidence>
<dbReference type="RefSeq" id="WP_237445258.1">
    <property type="nucleotide sequence ID" value="NZ_CAKLPX010000003.1"/>
</dbReference>
<dbReference type="Gene3D" id="3.30.1490.100">
    <property type="entry name" value="DNA polymerase, Y-family, little finger domain"/>
    <property type="match status" value="1"/>
</dbReference>
<dbReference type="InterPro" id="IPR001126">
    <property type="entry name" value="UmuC"/>
</dbReference>
<keyword evidence="13 15" id="KW-0234">DNA repair</keyword>
<dbReference type="PANTHER" id="PTHR11076:SF33">
    <property type="entry name" value="DNA POLYMERASE KAPPA"/>
    <property type="match status" value="1"/>
</dbReference>
<dbReference type="Pfam" id="PF00817">
    <property type="entry name" value="IMS"/>
    <property type="match status" value="1"/>
</dbReference>
<organism evidence="17 18">
    <name type="scientific">Sinobacterium norvegicum</name>
    <dbReference type="NCBI Taxonomy" id="1641715"/>
    <lineage>
        <taxon>Bacteria</taxon>
        <taxon>Pseudomonadati</taxon>
        <taxon>Pseudomonadota</taxon>
        <taxon>Gammaproteobacteria</taxon>
        <taxon>Cellvibrionales</taxon>
        <taxon>Spongiibacteraceae</taxon>
        <taxon>Sinobacterium</taxon>
    </lineage>
</organism>
<comment type="similarity">
    <text evidence="2 15">Belongs to the DNA polymerase type-Y family.</text>
</comment>
<name>A0ABM9AHR2_9GAMM</name>
<dbReference type="HAMAP" id="MF_01113">
    <property type="entry name" value="DNApol_IV"/>
    <property type="match status" value="1"/>
</dbReference>
<keyword evidence="9 15" id="KW-0227">DNA damage</keyword>
<dbReference type="InterPro" id="IPR036775">
    <property type="entry name" value="DNA_pol_Y-fam_lit_finger_sf"/>
</dbReference>
<dbReference type="Gene3D" id="3.40.1170.60">
    <property type="match status" value="1"/>
</dbReference>
<dbReference type="InterPro" id="IPR043502">
    <property type="entry name" value="DNA/RNA_pol_sf"/>
</dbReference>
<keyword evidence="4 15" id="KW-0963">Cytoplasm</keyword>
<evidence type="ECO:0000256" key="11">
    <source>
        <dbReference type="ARBA" id="ARBA00022932"/>
    </source>
</evidence>
<evidence type="ECO:0000256" key="3">
    <source>
        <dbReference type="ARBA" id="ARBA00022457"/>
    </source>
</evidence>
<evidence type="ECO:0000256" key="13">
    <source>
        <dbReference type="ARBA" id="ARBA00023204"/>
    </source>
</evidence>
<evidence type="ECO:0000256" key="1">
    <source>
        <dbReference type="ARBA" id="ARBA00004496"/>
    </source>
</evidence>
<feature type="site" description="Substrate discrimination" evidence="15">
    <location>
        <position position="24"/>
    </location>
</feature>
<dbReference type="PROSITE" id="PS50173">
    <property type="entry name" value="UMUC"/>
    <property type="match status" value="1"/>
</dbReference>
<dbReference type="InterPro" id="IPR050116">
    <property type="entry name" value="DNA_polymerase-Y"/>
</dbReference>
<dbReference type="CDD" id="cd03586">
    <property type="entry name" value="PolY_Pol_IV_kappa"/>
    <property type="match status" value="1"/>
</dbReference>
<evidence type="ECO:0000259" key="16">
    <source>
        <dbReference type="PROSITE" id="PS50173"/>
    </source>
</evidence>
<dbReference type="EMBL" id="CAKLPX010000003">
    <property type="protein sequence ID" value="CAH0992577.1"/>
    <property type="molecule type" value="Genomic_DNA"/>
</dbReference>
<keyword evidence="6 15" id="KW-0548">Nucleotidyltransferase</keyword>
<keyword evidence="10 15" id="KW-0460">Magnesium</keyword>
<dbReference type="InterPro" id="IPR043128">
    <property type="entry name" value="Rev_trsase/Diguanyl_cyclase"/>
</dbReference>
<dbReference type="Pfam" id="PF21999">
    <property type="entry name" value="IMS_HHH_1"/>
    <property type="match status" value="1"/>
</dbReference>
<feature type="binding site" evidence="15">
    <location>
        <position position="113"/>
    </location>
    <ligand>
        <name>Mg(2+)</name>
        <dbReference type="ChEBI" id="CHEBI:18420"/>
    </ligand>
</feature>
<keyword evidence="8 15" id="KW-0479">Metal-binding</keyword>
<dbReference type="Gene3D" id="1.10.150.20">
    <property type="entry name" value="5' to 3' exonuclease, C-terminal subdomain"/>
    <property type="match status" value="1"/>
</dbReference>
<dbReference type="NCBIfam" id="NF002677">
    <property type="entry name" value="PRK02406.1"/>
    <property type="match status" value="1"/>
</dbReference>
<protein>
    <recommendedName>
        <fullName evidence="15">DNA polymerase IV</fullName>
        <shortName evidence="15">Pol IV</shortName>
        <ecNumber evidence="15">2.7.7.7</ecNumber>
    </recommendedName>
</protein>
<feature type="binding site" evidence="15">
    <location>
        <position position="19"/>
    </location>
    <ligand>
        <name>Mg(2+)</name>
        <dbReference type="ChEBI" id="CHEBI:18420"/>
    </ligand>
</feature>
<evidence type="ECO:0000313" key="17">
    <source>
        <dbReference type="EMBL" id="CAH0992577.1"/>
    </source>
</evidence>
<evidence type="ECO:0000256" key="14">
    <source>
        <dbReference type="ARBA" id="ARBA00049244"/>
    </source>
</evidence>
<evidence type="ECO:0000256" key="7">
    <source>
        <dbReference type="ARBA" id="ARBA00022705"/>
    </source>
</evidence>
<comment type="subcellular location">
    <subcellularLocation>
        <location evidence="1 15">Cytoplasm</location>
    </subcellularLocation>
</comment>
<evidence type="ECO:0000256" key="8">
    <source>
        <dbReference type="ARBA" id="ARBA00022723"/>
    </source>
</evidence>
<keyword evidence="3 15" id="KW-0515">Mutator protein</keyword>
<evidence type="ECO:0000256" key="6">
    <source>
        <dbReference type="ARBA" id="ARBA00022695"/>
    </source>
</evidence>
<keyword evidence="12 15" id="KW-0238">DNA-binding</keyword>
<comment type="subunit">
    <text evidence="15">Monomer.</text>
</comment>
<comment type="catalytic activity">
    <reaction evidence="14 15">
        <text>DNA(n) + a 2'-deoxyribonucleoside 5'-triphosphate = DNA(n+1) + diphosphate</text>
        <dbReference type="Rhea" id="RHEA:22508"/>
        <dbReference type="Rhea" id="RHEA-COMP:17339"/>
        <dbReference type="Rhea" id="RHEA-COMP:17340"/>
        <dbReference type="ChEBI" id="CHEBI:33019"/>
        <dbReference type="ChEBI" id="CHEBI:61560"/>
        <dbReference type="ChEBI" id="CHEBI:173112"/>
        <dbReference type="EC" id="2.7.7.7"/>
    </reaction>
</comment>
<evidence type="ECO:0000256" key="15">
    <source>
        <dbReference type="HAMAP-Rule" id="MF_01113"/>
    </source>
</evidence>
<sequence>MWLSKGEVKRLQRKIIHCDCDSFYASVEMRDNPELRDKPLAVGGTNGRGVVATCNYLAREYGVHSAMPMAQANKLCPDLVAVRPDIDKYKQVSRQIQAIFSDYTDLIEPLSLDEAFLDVSDVDILQGSATLIAQQIRARVEAEVGITISAGVANSKFLAKVASDWHKPNGLTVVAPDQVASFVAELDVAKIFGVGKVTQQRLYEMGVVSCQQLQDFTVYQLTERFGKFGRRLYELCRGIDERPVKTQRQRKSISIEHTYDNNLVGVEQCLAELPSLLESLQQRIDRNKSRHLIVKQFVKFKFEDFSRTTAESVATELDIHQLQQLFRKAAQRSAKSVRLLGIGVRLRERNLYQYDLFE</sequence>
<comment type="function">
    <text evidence="15">Poorly processive, error-prone DNA polymerase involved in untargeted mutagenesis. Copies undamaged DNA at stalled replication forks, which arise in vivo from mismatched or misaligned primer ends. These misaligned primers can be extended by PolIV. Exhibits no 3'-5' exonuclease (proofreading) activity. May be involved in translesional synthesis, in conjunction with the beta clamp from PolIII.</text>
</comment>
<evidence type="ECO:0000256" key="2">
    <source>
        <dbReference type="ARBA" id="ARBA00010945"/>
    </source>
</evidence>
<comment type="cofactor">
    <cofactor evidence="15">
        <name>Mg(2+)</name>
        <dbReference type="ChEBI" id="CHEBI:18420"/>
    </cofactor>
    <text evidence="15">Binds 2 magnesium ions per subunit.</text>
</comment>
<dbReference type="InterPro" id="IPR022880">
    <property type="entry name" value="DNApol_IV"/>
</dbReference>
<dbReference type="Pfam" id="PF11799">
    <property type="entry name" value="IMS_C"/>
    <property type="match status" value="1"/>
</dbReference>
<evidence type="ECO:0000313" key="18">
    <source>
        <dbReference type="Proteomes" id="UP000838100"/>
    </source>
</evidence>
<dbReference type="InterPro" id="IPR017961">
    <property type="entry name" value="DNA_pol_Y-fam_little_finger"/>
</dbReference>
<keyword evidence="18" id="KW-1185">Reference proteome</keyword>
<proteinExistence type="inferred from homology"/>
<evidence type="ECO:0000256" key="4">
    <source>
        <dbReference type="ARBA" id="ARBA00022490"/>
    </source>
</evidence>